<protein>
    <recommendedName>
        <fullName evidence="3">TonB C-terminal domain-containing protein</fullName>
    </recommendedName>
</protein>
<dbReference type="AlphaFoldDB" id="A0A1B8U5W8"/>
<reference evidence="2" key="1">
    <citation type="submission" date="2016-02" db="EMBL/GenBank/DDBJ databases">
        <title>Paenibacillus sp. LPB0068, isolated from Crassostrea gigas.</title>
        <authorList>
            <person name="Shin S.-K."/>
            <person name="Yi H."/>
        </authorList>
    </citation>
    <scope>NUCLEOTIDE SEQUENCE [LARGE SCALE GENOMIC DNA]</scope>
    <source>
        <strain evidence="2">KCTC 23969</strain>
    </source>
</reference>
<comment type="caution">
    <text evidence="1">The sequence shown here is derived from an EMBL/GenBank/DDBJ whole genome shotgun (WGS) entry which is preliminary data.</text>
</comment>
<dbReference type="Proteomes" id="UP000092612">
    <property type="component" value="Unassembled WGS sequence"/>
</dbReference>
<evidence type="ECO:0000313" key="2">
    <source>
        <dbReference type="Proteomes" id="UP000092612"/>
    </source>
</evidence>
<gene>
    <name evidence="1" type="ORF">LPB301_02675</name>
</gene>
<evidence type="ECO:0000313" key="1">
    <source>
        <dbReference type="EMBL" id="OBY67261.1"/>
    </source>
</evidence>
<name>A0A1B8U5W8_9FLAO</name>
<evidence type="ECO:0008006" key="3">
    <source>
        <dbReference type="Google" id="ProtNLM"/>
    </source>
</evidence>
<dbReference type="KEGG" id="prn:BW723_06815"/>
<accession>A0A1B8U5W8</accession>
<dbReference type="EMBL" id="LSFL01000005">
    <property type="protein sequence ID" value="OBY67261.1"/>
    <property type="molecule type" value="Genomic_DNA"/>
</dbReference>
<organism evidence="1 2">
    <name type="scientific">Polaribacter reichenbachii</name>
    <dbReference type="NCBI Taxonomy" id="996801"/>
    <lineage>
        <taxon>Bacteria</taxon>
        <taxon>Pseudomonadati</taxon>
        <taxon>Bacteroidota</taxon>
        <taxon>Flavobacteriia</taxon>
        <taxon>Flavobacteriales</taxon>
        <taxon>Flavobacteriaceae</taxon>
    </lineage>
</organism>
<proteinExistence type="predicted"/>
<keyword evidence="2" id="KW-1185">Reference proteome</keyword>
<sequence length="101" mass="11586">MTVFSTFSNNDDKTKEEVNSKLRNKIEHLLGDYQDVLSKNVEKASIKFIINRQGEIIVLSVNTSKDNLASFIKSKLNYKVASIKNVKFLKTYTLPVKFVKE</sequence>
<dbReference type="STRING" id="996801.BW723_06815"/>